<organism evidence="1 2">
    <name type="scientific">Citrobacter youngae</name>
    <dbReference type="NCBI Taxonomy" id="133448"/>
    <lineage>
        <taxon>Bacteria</taxon>
        <taxon>Pseudomonadati</taxon>
        <taxon>Pseudomonadota</taxon>
        <taxon>Gammaproteobacteria</taxon>
        <taxon>Enterobacterales</taxon>
        <taxon>Enterobacteriaceae</taxon>
        <taxon>Citrobacter</taxon>
        <taxon>Citrobacter freundii complex</taxon>
    </lineage>
</organism>
<dbReference type="Proteomes" id="UP000835792">
    <property type="component" value="Unassembled WGS sequence"/>
</dbReference>
<dbReference type="EMBL" id="CAHPRB010000015">
    <property type="protein sequence ID" value="CAB5597240.1"/>
    <property type="molecule type" value="Genomic_DNA"/>
</dbReference>
<sequence length="103" mass="12091">MGAGFLLTAHLSEFHNGNIGQFIHTKILYTSCKVNFMLNKTINHHLLKHYLTEKDYNILSNQLPKMIILILWMFLSKSLITHFHYQTYPQMSFTIAITARCLY</sequence>
<keyword evidence="2" id="KW-1185">Reference proteome</keyword>
<evidence type="ECO:0000313" key="1">
    <source>
        <dbReference type="EMBL" id="CAB5597240.1"/>
    </source>
</evidence>
<accession>A0ABN7GS59</accession>
<gene>
    <name evidence="1" type="ORF">GHA_03946</name>
</gene>
<comment type="caution">
    <text evidence="1">The sequence shown here is derived from an EMBL/GenBank/DDBJ whole genome shotgun (WGS) entry which is preliminary data.</text>
</comment>
<protein>
    <submittedName>
        <fullName evidence="1">Uncharacterized protein</fullName>
    </submittedName>
</protein>
<evidence type="ECO:0000313" key="2">
    <source>
        <dbReference type="Proteomes" id="UP000835792"/>
    </source>
</evidence>
<reference evidence="1" key="1">
    <citation type="submission" date="2020-05" db="EMBL/GenBank/DDBJ databases">
        <authorList>
            <person name="Delgado-Blas J."/>
        </authorList>
    </citation>
    <scope>NUCLEOTIDE SEQUENCE</scope>
    <source>
        <strain evidence="1">BB1468</strain>
    </source>
</reference>
<proteinExistence type="predicted"/>
<name>A0ABN7GS59_9ENTR</name>